<evidence type="ECO:0000256" key="11">
    <source>
        <dbReference type="ARBA" id="ARBA00023033"/>
    </source>
</evidence>
<keyword evidence="10 13" id="KW-0408">Iron</keyword>
<evidence type="ECO:0000313" key="16">
    <source>
        <dbReference type="EMBL" id="JAB59280.1"/>
    </source>
</evidence>
<comment type="cofactor">
    <cofactor evidence="1 13">
        <name>heme</name>
        <dbReference type="ChEBI" id="CHEBI:30413"/>
    </cofactor>
</comment>
<dbReference type="InterPro" id="IPR002401">
    <property type="entry name" value="Cyt_P450_E_grp-I"/>
</dbReference>
<comment type="similarity">
    <text evidence="4 14">Belongs to the cytochrome P450 family.</text>
</comment>
<evidence type="ECO:0000256" key="7">
    <source>
        <dbReference type="ARBA" id="ARBA00022824"/>
    </source>
</evidence>
<evidence type="ECO:0000256" key="5">
    <source>
        <dbReference type="ARBA" id="ARBA00022617"/>
    </source>
</evidence>
<dbReference type="GO" id="GO:0020037">
    <property type="term" value="F:heme binding"/>
    <property type="evidence" value="ECO:0007669"/>
    <property type="project" value="InterPro"/>
</dbReference>
<keyword evidence="12" id="KW-0472">Membrane</keyword>
<reference evidence="16" key="1">
    <citation type="journal article" date="2014" name="Insect Biochem. Mol. Biol.">
        <title>An insight into the sialome of the frog biting fly, Corethrella appendiculata.</title>
        <authorList>
            <person name="Ribeiro J.M.C."/>
            <person name="Chagas A.C."/>
            <person name="Pham V.M."/>
            <person name="Lounibos L.P."/>
            <person name="Calvo E."/>
        </authorList>
    </citation>
    <scope>NUCLEOTIDE SEQUENCE</scope>
    <source>
        <tissue evidence="16">Salivary glands</tissue>
    </source>
</reference>
<evidence type="ECO:0000256" key="12">
    <source>
        <dbReference type="ARBA" id="ARBA00023136"/>
    </source>
</evidence>
<dbReference type="Pfam" id="PF00067">
    <property type="entry name" value="p450"/>
    <property type="match status" value="1"/>
</dbReference>
<keyword evidence="9 14" id="KW-0560">Oxidoreductase</keyword>
<evidence type="ECO:0000256" key="15">
    <source>
        <dbReference type="SAM" id="SignalP"/>
    </source>
</evidence>
<dbReference type="InterPro" id="IPR036396">
    <property type="entry name" value="Cyt_P450_sf"/>
</dbReference>
<dbReference type="InterPro" id="IPR050476">
    <property type="entry name" value="Insect_CytP450_Detox"/>
</dbReference>
<dbReference type="GO" id="GO:0004497">
    <property type="term" value="F:monooxygenase activity"/>
    <property type="evidence" value="ECO:0007669"/>
    <property type="project" value="UniProtKB-KW"/>
</dbReference>
<dbReference type="EMBL" id="GANO01000591">
    <property type="protein sequence ID" value="JAB59280.1"/>
    <property type="molecule type" value="mRNA"/>
</dbReference>
<accession>U5ENJ2</accession>
<evidence type="ECO:0000256" key="2">
    <source>
        <dbReference type="ARBA" id="ARBA00004174"/>
    </source>
</evidence>
<keyword evidence="7" id="KW-0256">Endoplasmic reticulum</keyword>
<dbReference type="PRINTS" id="PR00385">
    <property type="entry name" value="P450"/>
</dbReference>
<dbReference type="PANTHER" id="PTHR24292:SF103">
    <property type="entry name" value="CYTOCHROME P450 6BS1"/>
    <property type="match status" value="1"/>
</dbReference>
<comment type="subcellular location">
    <subcellularLocation>
        <location evidence="3">Endoplasmic reticulum membrane</location>
        <topology evidence="3">Peripheral membrane protein</topology>
    </subcellularLocation>
    <subcellularLocation>
        <location evidence="2">Microsome membrane</location>
        <topology evidence="2">Peripheral membrane protein</topology>
    </subcellularLocation>
</comment>
<feature type="chain" id="PRO_5004659498" evidence="15">
    <location>
        <begin position="20"/>
        <end position="495"/>
    </location>
</feature>
<dbReference type="GO" id="GO:0005506">
    <property type="term" value="F:iron ion binding"/>
    <property type="evidence" value="ECO:0007669"/>
    <property type="project" value="InterPro"/>
</dbReference>
<name>U5ENJ2_9DIPT</name>
<evidence type="ECO:0000256" key="4">
    <source>
        <dbReference type="ARBA" id="ARBA00010617"/>
    </source>
</evidence>
<dbReference type="InterPro" id="IPR017972">
    <property type="entry name" value="Cyt_P450_CS"/>
</dbReference>
<sequence length="495" mass="56943">MLLIFVLILSALLYFYTKKKYNFWTDRNVIHPTPKFPYGNLSEFNGQHFGLGLHKLYQKYKGKLNFFGIYIFLRPATVILDLDLAKQILIKDFQHLTDRGLYSNPKVDPQTGDLLRARGAKWKNLRSKFTPMFTSGKLKLMFPIMLSIGERFREYLDEKIDGAKRKEVDVKEAASRFTTDIIGSTGFGIEINSLREDNNAFRNACNQLLSGGPSPLKRIFSDTFPSVTNLFRFKLLNKTTTSYFRNVIQETIDYREKNNVQRNDFLNLMIQLKNEGKIDGDDDVGYLTMDEIFAQSILFFIAGFETTATSTSFCLYELAKNPEYQEKARQSIAETIKKHNELSYEAINDMHYLEQCINETLRLHPPGSALGRVVTSDSYTLPGTNLTLEKGHRIFIPTYAIHHDAEYYPNPDIFDPSRFAPEQIQKRHALSFLPFSDGPRNCIGMRLAYLELKIGLVHLLTKFRFSLSENTSVKYGNKGLTLTPENELLLNVEKI</sequence>
<dbReference type="SUPFAM" id="SSF48264">
    <property type="entry name" value="Cytochrome P450"/>
    <property type="match status" value="1"/>
</dbReference>
<keyword evidence="8" id="KW-0492">Microsome</keyword>
<dbReference type="InterPro" id="IPR001128">
    <property type="entry name" value="Cyt_P450"/>
</dbReference>
<keyword evidence="11 14" id="KW-0503">Monooxygenase</keyword>
<evidence type="ECO:0000256" key="10">
    <source>
        <dbReference type="ARBA" id="ARBA00023004"/>
    </source>
</evidence>
<dbReference type="Gene3D" id="1.10.630.10">
    <property type="entry name" value="Cytochrome P450"/>
    <property type="match status" value="1"/>
</dbReference>
<dbReference type="AlphaFoldDB" id="U5ENJ2"/>
<dbReference type="PANTHER" id="PTHR24292">
    <property type="entry name" value="CYTOCHROME P450"/>
    <property type="match status" value="1"/>
</dbReference>
<feature type="signal peptide" evidence="15">
    <location>
        <begin position="1"/>
        <end position="19"/>
    </location>
</feature>
<keyword evidence="15" id="KW-0732">Signal</keyword>
<dbReference type="GO" id="GO:0016705">
    <property type="term" value="F:oxidoreductase activity, acting on paired donors, with incorporation or reduction of molecular oxygen"/>
    <property type="evidence" value="ECO:0007669"/>
    <property type="project" value="InterPro"/>
</dbReference>
<evidence type="ECO:0000256" key="6">
    <source>
        <dbReference type="ARBA" id="ARBA00022723"/>
    </source>
</evidence>
<evidence type="ECO:0000256" key="9">
    <source>
        <dbReference type="ARBA" id="ARBA00023002"/>
    </source>
</evidence>
<keyword evidence="5 13" id="KW-0349">Heme</keyword>
<proteinExistence type="evidence at transcript level"/>
<dbReference type="GO" id="GO:0005789">
    <property type="term" value="C:endoplasmic reticulum membrane"/>
    <property type="evidence" value="ECO:0007669"/>
    <property type="project" value="UniProtKB-SubCell"/>
</dbReference>
<keyword evidence="6 13" id="KW-0479">Metal-binding</keyword>
<evidence type="ECO:0000256" key="13">
    <source>
        <dbReference type="PIRSR" id="PIRSR602401-1"/>
    </source>
</evidence>
<evidence type="ECO:0000256" key="3">
    <source>
        <dbReference type="ARBA" id="ARBA00004406"/>
    </source>
</evidence>
<evidence type="ECO:0000256" key="1">
    <source>
        <dbReference type="ARBA" id="ARBA00001971"/>
    </source>
</evidence>
<protein>
    <submittedName>
        <fullName evidence="16">Putative cytochrome</fullName>
    </submittedName>
</protein>
<dbReference type="CDD" id="cd11056">
    <property type="entry name" value="CYP6-like"/>
    <property type="match status" value="1"/>
</dbReference>
<dbReference type="FunFam" id="1.10.630.10:FF:000042">
    <property type="entry name" value="Cytochrome P450"/>
    <property type="match status" value="1"/>
</dbReference>
<dbReference type="PROSITE" id="PS00086">
    <property type="entry name" value="CYTOCHROME_P450"/>
    <property type="match status" value="1"/>
</dbReference>
<evidence type="ECO:0000256" key="8">
    <source>
        <dbReference type="ARBA" id="ARBA00022848"/>
    </source>
</evidence>
<organism evidence="16">
    <name type="scientific">Corethrella appendiculata</name>
    <dbReference type="NCBI Taxonomy" id="1370023"/>
    <lineage>
        <taxon>Eukaryota</taxon>
        <taxon>Metazoa</taxon>
        <taxon>Ecdysozoa</taxon>
        <taxon>Arthropoda</taxon>
        <taxon>Hexapoda</taxon>
        <taxon>Insecta</taxon>
        <taxon>Pterygota</taxon>
        <taxon>Neoptera</taxon>
        <taxon>Endopterygota</taxon>
        <taxon>Diptera</taxon>
        <taxon>Nematocera</taxon>
        <taxon>Culicoidea</taxon>
        <taxon>Chaoboridae</taxon>
        <taxon>Corethrella</taxon>
    </lineage>
</organism>
<dbReference type="PRINTS" id="PR00463">
    <property type="entry name" value="EP450I"/>
</dbReference>
<feature type="binding site" description="axial binding residue" evidence="13">
    <location>
        <position position="442"/>
    </location>
    <ligand>
        <name>heme</name>
        <dbReference type="ChEBI" id="CHEBI:30413"/>
    </ligand>
    <ligandPart>
        <name>Fe</name>
        <dbReference type="ChEBI" id="CHEBI:18248"/>
    </ligandPart>
</feature>
<evidence type="ECO:0000256" key="14">
    <source>
        <dbReference type="RuleBase" id="RU000461"/>
    </source>
</evidence>